<dbReference type="NCBIfam" id="NF010480">
    <property type="entry name" value="PRK13905.1"/>
    <property type="match status" value="1"/>
</dbReference>
<feature type="active site" description="Proton donor" evidence="19">
    <location>
        <position position="228"/>
    </location>
</feature>
<comment type="function">
    <text evidence="2 19">Cell wall formation.</text>
</comment>
<keyword evidence="15 19" id="KW-0131">Cell cycle</keyword>
<dbReference type="Proteomes" id="UP000326202">
    <property type="component" value="Chromosome"/>
</dbReference>
<evidence type="ECO:0000259" key="21">
    <source>
        <dbReference type="PROSITE" id="PS51387"/>
    </source>
</evidence>
<reference evidence="22 23" key="1">
    <citation type="submission" date="2019-08" db="EMBL/GenBank/DDBJ databases">
        <title>Hyperibacter terrae gen. nov., sp. nov. and Hyperibacter viscosus sp. nov., two new members in the family Rhodospirillaceae isolated from the rhizosphere of Hypericum perforatum.</title>
        <authorList>
            <person name="Noviana Z."/>
        </authorList>
    </citation>
    <scope>NUCLEOTIDE SEQUENCE [LARGE SCALE GENOMIC DNA]</scope>
    <source>
        <strain evidence="22 23">R5913</strain>
    </source>
</reference>
<evidence type="ECO:0000256" key="10">
    <source>
        <dbReference type="ARBA" id="ARBA00022827"/>
    </source>
</evidence>
<keyword evidence="11 19" id="KW-0521">NADP</keyword>
<feature type="active site" evidence="19">
    <location>
        <position position="303"/>
    </location>
</feature>
<keyword evidence="16 19" id="KW-0961">Cell wall biogenesis/degradation</keyword>
<evidence type="ECO:0000256" key="9">
    <source>
        <dbReference type="ARBA" id="ARBA00022630"/>
    </source>
</evidence>
<keyword evidence="13 19" id="KW-0573">Peptidoglycan synthesis</keyword>
<feature type="compositionally biased region" description="Polar residues" evidence="20">
    <location>
        <begin position="220"/>
        <end position="231"/>
    </location>
</feature>
<dbReference type="InterPro" id="IPR036635">
    <property type="entry name" value="MurB_C_sf"/>
</dbReference>
<keyword evidence="10 19" id="KW-0274">FAD</keyword>
<evidence type="ECO:0000256" key="15">
    <source>
        <dbReference type="ARBA" id="ARBA00023306"/>
    </source>
</evidence>
<evidence type="ECO:0000256" key="17">
    <source>
        <dbReference type="ARBA" id="ARBA00031026"/>
    </source>
</evidence>
<evidence type="ECO:0000256" key="11">
    <source>
        <dbReference type="ARBA" id="ARBA00022857"/>
    </source>
</evidence>
<keyword evidence="9 19" id="KW-0285">Flavoprotein</keyword>
<organism evidence="22 23">
    <name type="scientific">Hypericibacter terrae</name>
    <dbReference type="NCBI Taxonomy" id="2602015"/>
    <lineage>
        <taxon>Bacteria</taxon>
        <taxon>Pseudomonadati</taxon>
        <taxon>Pseudomonadota</taxon>
        <taxon>Alphaproteobacteria</taxon>
        <taxon>Rhodospirillales</taxon>
        <taxon>Dongiaceae</taxon>
        <taxon>Hypericibacter</taxon>
    </lineage>
</organism>
<evidence type="ECO:0000256" key="12">
    <source>
        <dbReference type="ARBA" id="ARBA00022960"/>
    </source>
</evidence>
<dbReference type="UniPathway" id="UPA00219"/>
<keyword evidence="14 19" id="KW-0560">Oxidoreductase</keyword>
<dbReference type="EMBL" id="CP042906">
    <property type="protein sequence ID" value="QEX15836.1"/>
    <property type="molecule type" value="Genomic_DNA"/>
</dbReference>
<dbReference type="SUPFAM" id="SSF56176">
    <property type="entry name" value="FAD-binding/transporter-associated domain-like"/>
    <property type="match status" value="1"/>
</dbReference>
<evidence type="ECO:0000256" key="6">
    <source>
        <dbReference type="ARBA" id="ARBA00015188"/>
    </source>
</evidence>
<protein>
    <recommendedName>
        <fullName evidence="6 19">UDP-N-acetylenolpyruvoylglucosamine reductase</fullName>
        <ecNumber evidence="5 19">1.3.1.98</ecNumber>
    </recommendedName>
    <alternativeName>
        <fullName evidence="17 19">UDP-N-acetylmuramate dehydrogenase</fullName>
    </alternativeName>
</protein>
<dbReference type="InterPro" id="IPR016166">
    <property type="entry name" value="FAD-bd_PCMH"/>
</dbReference>
<comment type="catalytic activity">
    <reaction evidence="18 19">
        <text>UDP-N-acetyl-alpha-D-muramate + NADP(+) = UDP-N-acetyl-3-O-(1-carboxyvinyl)-alpha-D-glucosamine + NADPH + H(+)</text>
        <dbReference type="Rhea" id="RHEA:12248"/>
        <dbReference type="ChEBI" id="CHEBI:15378"/>
        <dbReference type="ChEBI" id="CHEBI:57783"/>
        <dbReference type="ChEBI" id="CHEBI:58349"/>
        <dbReference type="ChEBI" id="CHEBI:68483"/>
        <dbReference type="ChEBI" id="CHEBI:70757"/>
        <dbReference type="EC" id="1.3.1.98"/>
    </reaction>
</comment>
<dbReference type="PANTHER" id="PTHR21071:SF4">
    <property type="entry name" value="UDP-N-ACETYLENOLPYRUVOYLGLUCOSAMINE REDUCTASE"/>
    <property type="match status" value="1"/>
</dbReference>
<evidence type="ECO:0000256" key="7">
    <source>
        <dbReference type="ARBA" id="ARBA00022490"/>
    </source>
</evidence>
<dbReference type="NCBIfam" id="TIGR00179">
    <property type="entry name" value="murB"/>
    <property type="match status" value="1"/>
</dbReference>
<dbReference type="Gene3D" id="3.30.43.10">
    <property type="entry name" value="Uridine Diphospho-n-acetylenolpyruvylglucosamine Reductase, domain 2"/>
    <property type="match status" value="1"/>
</dbReference>
<feature type="region of interest" description="Disordered" evidence="20">
    <location>
        <begin position="214"/>
        <end position="239"/>
    </location>
</feature>
<dbReference type="Pfam" id="PF02873">
    <property type="entry name" value="MurB_C"/>
    <property type="match status" value="1"/>
</dbReference>
<dbReference type="AlphaFoldDB" id="A0A5J6MM66"/>
<evidence type="ECO:0000256" key="2">
    <source>
        <dbReference type="ARBA" id="ARBA00003921"/>
    </source>
</evidence>
<comment type="pathway">
    <text evidence="4 19">Cell wall biogenesis; peptidoglycan biosynthesis.</text>
</comment>
<keyword evidence="7 19" id="KW-0963">Cytoplasm</keyword>
<evidence type="ECO:0000256" key="4">
    <source>
        <dbReference type="ARBA" id="ARBA00004752"/>
    </source>
</evidence>
<dbReference type="EC" id="1.3.1.98" evidence="5 19"/>
<evidence type="ECO:0000313" key="22">
    <source>
        <dbReference type="EMBL" id="QEX15836.1"/>
    </source>
</evidence>
<dbReference type="InterPro" id="IPR006094">
    <property type="entry name" value="Oxid_FAD_bind_N"/>
</dbReference>
<dbReference type="GO" id="GO:0071949">
    <property type="term" value="F:FAD binding"/>
    <property type="evidence" value="ECO:0007669"/>
    <property type="project" value="InterPro"/>
</dbReference>
<dbReference type="InterPro" id="IPR011601">
    <property type="entry name" value="MurB_C"/>
</dbReference>
<keyword evidence="12 19" id="KW-0133">Cell shape</keyword>
<evidence type="ECO:0000313" key="23">
    <source>
        <dbReference type="Proteomes" id="UP000326202"/>
    </source>
</evidence>
<comment type="subcellular location">
    <subcellularLocation>
        <location evidence="3 19">Cytoplasm</location>
    </subcellularLocation>
</comment>
<dbReference type="GO" id="GO:0009252">
    <property type="term" value="P:peptidoglycan biosynthetic process"/>
    <property type="evidence" value="ECO:0007669"/>
    <property type="project" value="UniProtKB-UniRule"/>
</dbReference>
<evidence type="ECO:0000256" key="8">
    <source>
        <dbReference type="ARBA" id="ARBA00022618"/>
    </source>
</evidence>
<evidence type="ECO:0000256" key="13">
    <source>
        <dbReference type="ARBA" id="ARBA00022984"/>
    </source>
</evidence>
<accession>A0A5J6MM66</accession>
<dbReference type="PANTHER" id="PTHR21071">
    <property type="entry name" value="UDP-N-ACETYLENOLPYRUVOYLGLUCOSAMINE REDUCTASE"/>
    <property type="match status" value="1"/>
</dbReference>
<dbReference type="Gene3D" id="3.30.465.10">
    <property type="match status" value="1"/>
</dbReference>
<dbReference type="Pfam" id="PF01565">
    <property type="entry name" value="FAD_binding_4"/>
    <property type="match status" value="1"/>
</dbReference>
<dbReference type="InterPro" id="IPR003170">
    <property type="entry name" value="MurB"/>
</dbReference>
<evidence type="ECO:0000256" key="1">
    <source>
        <dbReference type="ARBA" id="ARBA00001974"/>
    </source>
</evidence>
<evidence type="ECO:0000256" key="14">
    <source>
        <dbReference type="ARBA" id="ARBA00023002"/>
    </source>
</evidence>
<proteinExistence type="inferred from homology"/>
<evidence type="ECO:0000256" key="16">
    <source>
        <dbReference type="ARBA" id="ARBA00023316"/>
    </source>
</evidence>
<dbReference type="Gene3D" id="3.90.78.10">
    <property type="entry name" value="UDP-N-acetylenolpyruvoylglucosamine reductase, C-terminal domain"/>
    <property type="match status" value="1"/>
</dbReference>
<evidence type="ECO:0000256" key="19">
    <source>
        <dbReference type="HAMAP-Rule" id="MF_00037"/>
    </source>
</evidence>
<dbReference type="GO" id="GO:0051301">
    <property type="term" value="P:cell division"/>
    <property type="evidence" value="ECO:0007669"/>
    <property type="project" value="UniProtKB-KW"/>
</dbReference>
<dbReference type="GO" id="GO:0008360">
    <property type="term" value="P:regulation of cell shape"/>
    <property type="evidence" value="ECO:0007669"/>
    <property type="project" value="UniProtKB-KW"/>
</dbReference>
<evidence type="ECO:0000256" key="18">
    <source>
        <dbReference type="ARBA" id="ARBA00048914"/>
    </source>
</evidence>
<dbReference type="HAMAP" id="MF_00037">
    <property type="entry name" value="MurB"/>
    <property type="match status" value="1"/>
</dbReference>
<evidence type="ECO:0000256" key="3">
    <source>
        <dbReference type="ARBA" id="ARBA00004496"/>
    </source>
</evidence>
<gene>
    <name evidence="19 22" type="primary">murB</name>
    <name evidence="22" type="ORF">FRZ44_11240</name>
</gene>
<sequence length="319" mass="34011">MMAAMKRSTDPLAGLPPVRGRLTADAPLAGITWFRVGGSAEIMFRPADRDDLATFLAGKPADLPVTVIGVGSNLLVRDGGVPGVVIRLGREFARIAAEGDRVRTGAAALDLNVSIAARDAGLAGLEFLSGIPGTIGGALRMNGGAYGREMTDVVIEGEALDGSGKLHPLTHKDFGFSYRHCDLPEDWIFTGALLQGRRDEPAAIQARMAEIQKAREESQPIRTRTGGSTFANPAGPEARGRKAWQLIDEAGCRGLRIGGAQVSERHCNFLINTGEATAADIETLGEDVRRRVKEKTGVTLEWEIRRIGRPATNGPEVRA</sequence>
<dbReference type="GO" id="GO:0005829">
    <property type="term" value="C:cytosol"/>
    <property type="evidence" value="ECO:0007669"/>
    <property type="project" value="TreeGrafter"/>
</dbReference>
<dbReference type="GO" id="GO:0008762">
    <property type="term" value="F:UDP-N-acetylmuramate dehydrogenase activity"/>
    <property type="evidence" value="ECO:0007669"/>
    <property type="project" value="UniProtKB-UniRule"/>
</dbReference>
<dbReference type="SUPFAM" id="SSF56194">
    <property type="entry name" value="Uridine diphospho-N-Acetylenolpyruvylglucosamine reductase, MurB, C-terminal domain"/>
    <property type="match status" value="1"/>
</dbReference>
<name>A0A5J6MM66_9PROT</name>
<dbReference type="InterPro" id="IPR016169">
    <property type="entry name" value="FAD-bd_PCMH_sub2"/>
</dbReference>
<feature type="domain" description="FAD-binding PCMH-type" evidence="21">
    <location>
        <begin position="35"/>
        <end position="199"/>
    </location>
</feature>
<comment type="cofactor">
    <cofactor evidence="1 19">
        <name>FAD</name>
        <dbReference type="ChEBI" id="CHEBI:57692"/>
    </cofactor>
</comment>
<dbReference type="InterPro" id="IPR036318">
    <property type="entry name" value="FAD-bd_PCMH-like_sf"/>
</dbReference>
<feature type="active site" evidence="19">
    <location>
        <position position="179"/>
    </location>
</feature>
<dbReference type="KEGG" id="htq:FRZ44_11240"/>
<evidence type="ECO:0000256" key="5">
    <source>
        <dbReference type="ARBA" id="ARBA00012518"/>
    </source>
</evidence>
<keyword evidence="23" id="KW-1185">Reference proteome</keyword>
<keyword evidence="8 19" id="KW-0132">Cell division</keyword>
<dbReference type="PROSITE" id="PS51387">
    <property type="entry name" value="FAD_PCMH"/>
    <property type="match status" value="1"/>
</dbReference>
<dbReference type="InterPro" id="IPR016167">
    <property type="entry name" value="FAD-bd_PCMH_sub1"/>
</dbReference>
<dbReference type="GO" id="GO:0071555">
    <property type="term" value="P:cell wall organization"/>
    <property type="evidence" value="ECO:0007669"/>
    <property type="project" value="UniProtKB-KW"/>
</dbReference>
<comment type="similarity">
    <text evidence="19">Belongs to the MurB family.</text>
</comment>
<evidence type="ECO:0000256" key="20">
    <source>
        <dbReference type="SAM" id="MobiDB-lite"/>
    </source>
</evidence>